<dbReference type="OrthoDB" id="5801125at2"/>
<feature type="region of interest" description="Disordered" evidence="1">
    <location>
        <begin position="129"/>
        <end position="155"/>
    </location>
</feature>
<proteinExistence type="predicted"/>
<evidence type="ECO:0000256" key="2">
    <source>
        <dbReference type="SAM" id="SignalP"/>
    </source>
</evidence>
<dbReference type="STRING" id="89524.SAMN05444370_11228"/>
<feature type="signal peptide" evidence="2">
    <location>
        <begin position="1"/>
        <end position="20"/>
    </location>
</feature>
<name>A0A1H4E476_9RHOB</name>
<dbReference type="SUPFAM" id="SSF48452">
    <property type="entry name" value="TPR-like"/>
    <property type="match status" value="1"/>
</dbReference>
<dbReference type="EMBL" id="FNQM01000012">
    <property type="protein sequence ID" value="SEA79579.1"/>
    <property type="molecule type" value="Genomic_DNA"/>
</dbReference>
<evidence type="ECO:0000256" key="1">
    <source>
        <dbReference type="SAM" id="MobiDB-lite"/>
    </source>
</evidence>
<dbReference type="RefSeq" id="WP_139284095.1">
    <property type="nucleotide sequence ID" value="NZ_FNQM01000012.1"/>
</dbReference>
<keyword evidence="4" id="KW-1185">Reference proteome</keyword>
<accession>A0A1H4E476</accession>
<dbReference type="Gene3D" id="1.25.40.10">
    <property type="entry name" value="Tetratricopeptide repeat domain"/>
    <property type="match status" value="1"/>
</dbReference>
<keyword evidence="2" id="KW-0732">Signal</keyword>
<dbReference type="Proteomes" id="UP000198703">
    <property type="component" value="Unassembled WGS sequence"/>
</dbReference>
<sequence>MRLAAGLFAAAAALAGAALAVGGGDAPARLALALGAPGAAAALAGDPFLEGRARFAARDWEGAAAAFRVAGPRASYNRAAALALSGDYELSLASYDAVLARTPDDLRAAENRAVVASVWRGARGDILPGVEGAGDGSGDPENVSPYDEAVSADGGAAREFEQARSELAAVVALGREQVRRMPDAKGRRADRLWLETFPDAPAAYLKAAIRAEQARRAEAGLAPPEPADPR</sequence>
<protein>
    <submittedName>
        <fullName evidence="3">Ca-activated chloride channel family protein</fullName>
    </submittedName>
</protein>
<organism evidence="3 4">
    <name type="scientific">Rubrimonas cliftonensis</name>
    <dbReference type="NCBI Taxonomy" id="89524"/>
    <lineage>
        <taxon>Bacteria</taxon>
        <taxon>Pseudomonadati</taxon>
        <taxon>Pseudomonadota</taxon>
        <taxon>Alphaproteobacteria</taxon>
        <taxon>Rhodobacterales</taxon>
        <taxon>Paracoccaceae</taxon>
        <taxon>Rubrimonas</taxon>
    </lineage>
</organism>
<feature type="chain" id="PRO_5011433664" evidence="2">
    <location>
        <begin position="21"/>
        <end position="230"/>
    </location>
</feature>
<reference evidence="3 4" key="1">
    <citation type="submission" date="2016-10" db="EMBL/GenBank/DDBJ databases">
        <authorList>
            <person name="de Groot N.N."/>
        </authorList>
    </citation>
    <scope>NUCLEOTIDE SEQUENCE [LARGE SCALE GENOMIC DNA]</scope>
    <source>
        <strain evidence="3 4">DSM 15345</strain>
    </source>
</reference>
<evidence type="ECO:0000313" key="4">
    <source>
        <dbReference type="Proteomes" id="UP000198703"/>
    </source>
</evidence>
<evidence type="ECO:0000313" key="3">
    <source>
        <dbReference type="EMBL" id="SEA79579.1"/>
    </source>
</evidence>
<dbReference type="InterPro" id="IPR011990">
    <property type="entry name" value="TPR-like_helical_dom_sf"/>
</dbReference>
<dbReference type="AlphaFoldDB" id="A0A1H4E476"/>
<gene>
    <name evidence="3" type="ORF">SAMN05444370_11228</name>
</gene>